<keyword evidence="2" id="KW-1185">Reference proteome</keyword>
<dbReference type="Proteomes" id="UP000063781">
    <property type="component" value="Chromosome"/>
</dbReference>
<evidence type="ECO:0000313" key="2">
    <source>
        <dbReference type="Proteomes" id="UP000063781"/>
    </source>
</evidence>
<proteinExistence type="predicted"/>
<dbReference type="AlphaFoldDB" id="A0A120JTX2"/>
<evidence type="ECO:0000313" key="1">
    <source>
        <dbReference type="EMBL" id="AMC94231.1"/>
    </source>
</evidence>
<accession>A0A120JTX2</accession>
<gene>
    <name evidence="1" type="ORF">AOC36_09620</name>
</gene>
<dbReference type="RefSeq" id="WP_067633729.1">
    <property type="nucleotide sequence ID" value="NZ_CP013213.1"/>
</dbReference>
<protein>
    <submittedName>
        <fullName evidence="1">Uncharacterized protein</fullName>
    </submittedName>
</protein>
<dbReference type="OrthoDB" id="9779344at2"/>
<name>A0A120JTX2_9FIRM</name>
<reference evidence="1 2" key="1">
    <citation type="submission" date="2015-10" db="EMBL/GenBank/DDBJ databases">
        <title>Erysipelothrix larvae sp. LV19 isolated from the larval gut of the rhinoceros beetle, Trypoxylus dichotomus.</title>
        <authorList>
            <person name="Lim S."/>
            <person name="Kim B.-C."/>
        </authorList>
    </citation>
    <scope>NUCLEOTIDE SEQUENCE [LARGE SCALE GENOMIC DNA]</scope>
    <source>
        <strain evidence="1 2">LV19</strain>
    </source>
</reference>
<dbReference type="STRING" id="1514105.AOC36_09620"/>
<dbReference type="KEGG" id="erl:AOC36_09620"/>
<sequence>MKLLKIGDKVRFDDGEQKGIGTIVAIKRETAPYLVHSEDIKDGHDGYLQDNNNNWWFYEDDLELIKEHEE</sequence>
<dbReference type="EMBL" id="CP013213">
    <property type="protein sequence ID" value="AMC94231.1"/>
    <property type="molecule type" value="Genomic_DNA"/>
</dbReference>
<organism evidence="1 2">
    <name type="scientific">Erysipelothrix larvae</name>
    <dbReference type="NCBI Taxonomy" id="1514105"/>
    <lineage>
        <taxon>Bacteria</taxon>
        <taxon>Bacillati</taxon>
        <taxon>Bacillota</taxon>
        <taxon>Erysipelotrichia</taxon>
        <taxon>Erysipelotrichales</taxon>
        <taxon>Erysipelotrichaceae</taxon>
        <taxon>Erysipelothrix</taxon>
    </lineage>
</organism>